<reference evidence="4" key="1">
    <citation type="journal article" date="2019" name="Int. J. Syst. Evol. Microbiol.">
        <title>The Global Catalogue of Microorganisms (GCM) 10K type strain sequencing project: providing services to taxonomists for standard genome sequencing and annotation.</title>
        <authorList>
            <consortium name="The Broad Institute Genomics Platform"/>
            <consortium name="The Broad Institute Genome Sequencing Center for Infectious Disease"/>
            <person name="Wu L."/>
            <person name="Ma J."/>
        </authorList>
    </citation>
    <scope>NUCLEOTIDE SEQUENCE [LARGE SCALE GENOMIC DNA]</scope>
    <source>
        <strain evidence="4">CCTCC AB 2013263</strain>
    </source>
</reference>
<keyword evidence="4" id="KW-1185">Reference proteome</keyword>
<dbReference type="Pfam" id="PF11259">
    <property type="entry name" value="DUF3060"/>
    <property type="match status" value="1"/>
</dbReference>
<evidence type="ECO:0000256" key="1">
    <source>
        <dbReference type="SAM" id="MobiDB-lite"/>
    </source>
</evidence>
<dbReference type="EMBL" id="JBHRZF010000066">
    <property type="protein sequence ID" value="MFC3860370.1"/>
    <property type="molecule type" value="Genomic_DNA"/>
</dbReference>
<dbReference type="RefSeq" id="WP_380076517.1">
    <property type="nucleotide sequence ID" value="NZ_JBHRZF010000066.1"/>
</dbReference>
<accession>A0ABV8A4P3</accession>
<keyword evidence="2" id="KW-0732">Signal</keyword>
<sequence length="191" mass="19392">MKTTAFLLAVLLGSAGLAGAQSLSIGPNGVSFSTGSAPNDVSFRLDQNGLRVGVNQPAPAITAGTQNLNCAGRAVNVTGSNGRVNLLGRCPSVTVTGSGNTVQIEQVGRVVVTGSRNNVTWRKALTGTRPTLLVTGAGNRVAATGYTATRPAPVRAVPARPAPVRTLTPAPVKPVTPTPTPKAPQTAQPLW</sequence>
<name>A0ABV8A4P3_9DEIO</name>
<dbReference type="InterPro" id="IPR021417">
    <property type="entry name" value="DUF3060"/>
</dbReference>
<dbReference type="Proteomes" id="UP001595748">
    <property type="component" value="Unassembled WGS sequence"/>
</dbReference>
<feature type="region of interest" description="Disordered" evidence="1">
    <location>
        <begin position="162"/>
        <end position="191"/>
    </location>
</feature>
<evidence type="ECO:0000313" key="4">
    <source>
        <dbReference type="Proteomes" id="UP001595748"/>
    </source>
</evidence>
<comment type="caution">
    <text evidence="3">The sequence shown here is derived from an EMBL/GenBank/DDBJ whole genome shotgun (WGS) entry which is preliminary data.</text>
</comment>
<evidence type="ECO:0000256" key="2">
    <source>
        <dbReference type="SAM" id="SignalP"/>
    </source>
</evidence>
<proteinExistence type="predicted"/>
<gene>
    <name evidence="3" type="ORF">ACFOPQ_06275</name>
</gene>
<evidence type="ECO:0000313" key="3">
    <source>
        <dbReference type="EMBL" id="MFC3860370.1"/>
    </source>
</evidence>
<protein>
    <submittedName>
        <fullName evidence="3">DUF3060 domain-containing protein</fullName>
    </submittedName>
</protein>
<feature type="compositionally biased region" description="Pro residues" evidence="1">
    <location>
        <begin position="171"/>
        <end position="182"/>
    </location>
</feature>
<feature type="signal peptide" evidence="2">
    <location>
        <begin position="1"/>
        <end position="20"/>
    </location>
</feature>
<organism evidence="3 4">
    <name type="scientific">Deinococcus antarcticus</name>
    <dbReference type="NCBI Taxonomy" id="1298767"/>
    <lineage>
        <taxon>Bacteria</taxon>
        <taxon>Thermotogati</taxon>
        <taxon>Deinococcota</taxon>
        <taxon>Deinococci</taxon>
        <taxon>Deinococcales</taxon>
        <taxon>Deinococcaceae</taxon>
        <taxon>Deinococcus</taxon>
    </lineage>
</organism>
<feature type="chain" id="PRO_5046005846" evidence="2">
    <location>
        <begin position="21"/>
        <end position="191"/>
    </location>
</feature>